<keyword evidence="4" id="KW-1185">Reference proteome</keyword>
<evidence type="ECO:0000313" key="3">
    <source>
        <dbReference type="EMBL" id="ACM93301.1"/>
    </source>
</evidence>
<feature type="chain" id="PRO_5002886125" evidence="2">
    <location>
        <begin position="21"/>
        <end position="503"/>
    </location>
</feature>
<feature type="compositionally biased region" description="Polar residues" evidence="1">
    <location>
        <begin position="431"/>
        <end position="449"/>
    </location>
</feature>
<evidence type="ECO:0000256" key="1">
    <source>
        <dbReference type="SAM" id="MobiDB-lite"/>
    </source>
</evidence>
<evidence type="ECO:0000313" key="4">
    <source>
        <dbReference type="Proteomes" id="UP000000448"/>
    </source>
</evidence>
<feature type="region of interest" description="Disordered" evidence="1">
    <location>
        <begin position="430"/>
        <end position="449"/>
    </location>
</feature>
<dbReference type="AlphaFoldDB" id="B9L747"/>
<dbReference type="EMBL" id="CP001279">
    <property type="protein sequence ID" value="ACM93301.1"/>
    <property type="molecule type" value="Genomic_DNA"/>
</dbReference>
<keyword evidence="2" id="KW-0732">Signal</keyword>
<organism evidence="3 4">
    <name type="scientific">Nautilia profundicola (strain ATCC BAA-1463 / DSM 18972 / AmH)</name>
    <dbReference type="NCBI Taxonomy" id="598659"/>
    <lineage>
        <taxon>Bacteria</taxon>
        <taxon>Pseudomonadati</taxon>
        <taxon>Campylobacterota</taxon>
        <taxon>Epsilonproteobacteria</taxon>
        <taxon>Nautiliales</taxon>
        <taxon>Nautiliaceae</taxon>
        <taxon>Nautilia</taxon>
    </lineage>
</organism>
<proteinExistence type="predicted"/>
<dbReference type="Proteomes" id="UP000000448">
    <property type="component" value="Chromosome"/>
</dbReference>
<dbReference type="STRING" id="598659.NAMH_0013"/>
<gene>
    <name evidence="3" type="ordered locus">NAMH_0013</name>
</gene>
<protein>
    <submittedName>
        <fullName evidence="3">Lipoprotein</fullName>
    </submittedName>
</protein>
<dbReference type="SUPFAM" id="SSF49464">
    <property type="entry name" value="Carboxypeptidase regulatory domain-like"/>
    <property type="match status" value="1"/>
</dbReference>
<accession>B9L747</accession>
<dbReference type="eggNOG" id="ENOG503451V">
    <property type="taxonomic scope" value="Bacteria"/>
</dbReference>
<dbReference type="Gene3D" id="2.60.40.1120">
    <property type="entry name" value="Carboxypeptidase-like, regulatory domain"/>
    <property type="match status" value="1"/>
</dbReference>
<dbReference type="HOGENOM" id="CLU_541664_0_0_7"/>
<sequence>MKTSAKVLLSGIAASMILIGCGGGGSSTPSVSGTVEASYLKGITVCVKDTSTCATTDSNGVFTLNNVSVPVELELKIGNSVLADLNVSTNNYKITPAVLAENNTTIASYIGAMLHGIAGCDLASDVCDFSSITTVDINTSTNLPIITELKTILEQNSSASISVTVNDSTMQISEVNATLYATENPSMTGTTAYSFNGAASAGDYASFTYNSENNTISYQISGNVYGNVSGTREIENLYGNVFFKDKNDDDIFYFFSGSLGVAVIPVSDTNTSFVVGLQQPDKNITAEDLNLIVNKKYNYIEFDTDESIYFSIIEINSTNTADLNGTWADYVDQSYGTWEVNGSHLDVFDARGGKIANVIIRAGTSRAGIVVDNVDGGFGVGVEAKALTDADLKGTYYYNDSGSDYECYGTVTVEGTTFKYKDEWCSDNDPESGSGTLVLNPTIDPDQNASTDNNITLNGLAQVKDENGNLTDEFVFLDPDSGYYISVNIDDGELSIGSNKPLK</sequence>
<keyword evidence="3" id="KW-0449">Lipoprotein</keyword>
<name>B9L747_NAUPA</name>
<dbReference type="PROSITE" id="PS51257">
    <property type="entry name" value="PROKAR_LIPOPROTEIN"/>
    <property type="match status" value="1"/>
</dbReference>
<reference evidence="3 4" key="1">
    <citation type="journal article" date="2009" name="PLoS Genet.">
        <title>Adaptations to submarine hydrothermal environments exemplified by the genome of Nautilia profundicola.</title>
        <authorList>
            <person name="Campbell B.J."/>
            <person name="Smith J.L."/>
            <person name="Hanson T.E."/>
            <person name="Klotz M.G."/>
            <person name="Stein L.Y."/>
            <person name="Lee C.K."/>
            <person name="Wu D."/>
            <person name="Robinson J.M."/>
            <person name="Khouri H.M."/>
            <person name="Eisen J.A."/>
            <person name="Cary S.C."/>
        </authorList>
    </citation>
    <scope>NUCLEOTIDE SEQUENCE [LARGE SCALE GENOMIC DNA]</scope>
    <source>
        <strain evidence="4">ATCC BAA-1463 / DSM 18972 / AmH</strain>
    </source>
</reference>
<feature type="signal peptide" evidence="2">
    <location>
        <begin position="1"/>
        <end position="20"/>
    </location>
</feature>
<evidence type="ECO:0000256" key="2">
    <source>
        <dbReference type="SAM" id="SignalP"/>
    </source>
</evidence>
<dbReference type="InterPro" id="IPR008969">
    <property type="entry name" value="CarboxyPept-like_regulatory"/>
</dbReference>
<dbReference type="KEGG" id="nam:NAMH_0013"/>